<organism evidence="2 4">
    <name type="scientific">Geobacillus proteiniphilus</name>
    <dbReference type="NCBI Taxonomy" id="860353"/>
    <lineage>
        <taxon>Bacteria</taxon>
        <taxon>Bacillati</taxon>
        <taxon>Bacillota</taxon>
        <taxon>Bacilli</taxon>
        <taxon>Bacillales</taxon>
        <taxon>Anoxybacillaceae</taxon>
        <taxon>Geobacillus</taxon>
    </lineage>
</organism>
<dbReference type="RefSeq" id="WP_074042870.1">
    <property type="nucleotide sequence ID" value="NZ_CP133076.1"/>
</dbReference>
<keyword evidence="5" id="KW-1185">Reference proteome</keyword>
<reference evidence="4" key="2">
    <citation type="submission" date="2017-01" db="EMBL/GenBank/DDBJ databases">
        <title>Genome sequencing and annotation of Geobacillus sp. 1017, a Hydrocarbon-Oxidizing Thermophilic Bacterium Isolated from a Heavy Oil Reservoir (China).</title>
        <authorList>
            <person name="Kadnikov V.V."/>
            <person name="Mardanov A.V."/>
            <person name="Poltaraus A.B."/>
            <person name="Sokolova D.S."/>
            <person name="Semenova E.M."/>
            <person name="Ravin N.V."/>
            <person name="Tourova T.P."/>
            <person name="Nazina T.N."/>
        </authorList>
    </citation>
    <scope>NUCLEOTIDE SEQUENCE [LARGE SCALE GENOMIC DNA]</scope>
    <source>
        <strain evidence="4">1017</strain>
    </source>
</reference>
<reference evidence="2 4" key="1">
    <citation type="submission" date="2016-11" db="EMBL/GenBank/DDBJ databases">
        <authorList>
            <person name="Kadnikov V."/>
            <person name="Nazina T."/>
        </authorList>
    </citation>
    <scope>NUCLEOTIDE SEQUENCE [LARGE SCALE GENOMIC DNA]</scope>
    <source>
        <strain evidence="2 4">1017</strain>
    </source>
</reference>
<dbReference type="EMBL" id="MQMG01000002">
    <property type="protein sequence ID" value="OKO96712.1"/>
    <property type="molecule type" value="Genomic_DNA"/>
</dbReference>
<feature type="region of interest" description="Disordered" evidence="1">
    <location>
        <begin position="1"/>
        <end position="21"/>
    </location>
</feature>
<evidence type="ECO:0000313" key="3">
    <source>
        <dbReference type="EMBL" id="WMJ16283.1"/>
    </source>
</evidence>
<accession>A0A1Q5T8Z8</accession>
<gene>
    <name evidence="2" type="ORF">BRO54_0265</name>
    <name evidence="3" type="ORF">RA955_16840</name>
</gene>
<evidence type="ECO:0000313" key="5">
    <source>
        <dbReference type="Proteomes" id="UP001223761"/>
    </source>
</evidence>
<protein>
    <submittedName>
        <fullName evidence="2">Uncharacterized protein</fullName>
    </submittedName>
</protein>
<evidence type="ECO:0000313" key="4">
    <source>
        <dbReference type="Proteomes" id="UP000186030"/>
    </source>
</evidence>
<sequence length="69" mass="7696">MISNGRWRAGPPEAKRTERGLGQKIKTNWLRKEKWSGVTKGDFDNGYVGRRAALAAGLPSFAFFGKWVA</sequence>
<evidence type="ECO:0000256" key="1">
    <source>
        <dbReference type="SAM" id="MobiDB-lite"/>
    </source>
</evidence>
<dbReference type="Proteomes" id="UP001223761">
    <property type="component" value="Chromosome"/>
</dbReference>
<evidence type="ECO:0000313" key="2">
    <source>
        <dbReference type="EMBL" id="OKO96712.1"/>
    </source>
</evidence>
<dbReference type="AlphaFoldDB" id="A0A1Q5T8Z8"/>
<dbReference type="Proteomes" id="UP000186030">
    <property type="component" value="Unassembled WGS sequence"/>
</dbReference>
<reference evidence="2" key="3">
    <citation type="journal article" date="2019" name="Int. J. Syst. Evol. Microbiol.">
        <title>Geobacillus proteiniphilus sp. nov., a thermophilic bacterium isolated from a high-temperature heavy oil reservoir in China.</title>
        <authorList>
            <person name="Semenova E.M."/>
            <person name="Sokolova D.S."/>
            <person name="Grouzdev D.S."/>
            <person name="Poltaraus A.B."/>
            <person name="Vinokurova N.G."/>
            <person name="Tourova T.P."/>
            <person name="Nazina T.N."/>
        </authorList>
    </citation>
    <scope>NUCLEOTIDE SEQUENCE</scope>
    <source>
        <strain evidence="2">1017</strain>
    </source>
</reference>
<dbReference type="EMBL" id="CP133076">
    <property type="protein sequence ID" value="WMJ16283.1"/>
    <property type="molecule type" value="Genomic_DNA"/>
</dbReference>
<proteinExistence type="predicted"/>
<reference evidence="3 5" key="4">
    <citation type="submission" date="2023-08" db="EMBL/GenBank/DDBJ databases">
        <title>Genome sequencing of the thermostable Gram positive bacteria Geobacillus proteiniphilus strain T-6.</title>
        <authorList>
            <person name="Shulami S."/>
            <person name="Shoham Y."/>
        </authorList>
    </citation>
    <scope>NUCLEOTIDE SEQUENCE [LARGE SCALE GENOMIC DNA]</scope>
    <source>
        <strain evidence="3 5">T-6</strain>
    </source>
</reference>
<name>A0A1Q5T8Z8_9BACL</name>